<keyword evidence="2" id="KW-1185">Reference proteome</keyword>
<organism evidence="1 2">
    <name type="scientific">Vibrio agarilyticus</name>
    <dbReference type="NCBI Taxonomy" id="2726741"/>
    <lineage>
        <taxon>Bacteria</taxon>
        <taxon>Pseudomonadati</taxon>
        <taxon>Pseudomonadota</taxon>
        <taxon>Gammaproteobacteria</taxon>
        <taxon>Vibrionales</taxon>
        <taxon>Vibrionaceae</taxon>
        <taxon>Vibrio</taxon>
    </lineage>
</organism>
<accession>A0A7X8YGS8</accession>
<dbReference type="RefSeq" id="WP_168835788.1">
    <property type="nucleotide sequence ID" value="NZ_JABAIK010000005.1"/>
</dbReference>
<dbReference type="EMBL" id="JABAIK010000005">
    <property type="protein sequence ID" value="NLS12667.1"/>
    <property type="molecule type" value="Genomic_DNA"/>
</dbReference>
<reference evidence="1 2" key="1">
    <citation type="submission" date="2020-04" db="EMBL/GenBank/DDBJ databases">
        <title>Vibrio sp. SM6, a novel species isolated from seawater.</title>
        <authorList>
            <person name="Wang X."/>
        </authorList>
    </citation>
    <scope>NUCLEOTIDE SEQUENCE [LARGE SCALE GENOMIC DNA]</scope>
    <source>
        <strain evidence="1 2">SM6</strain>
    </source>
</reference>
<dbReference type="Proteomes" id="UP000535589">
    <property type="component" value="Unassembled WGS sequence"/>
</dbReference>
<evidence type="ECO:0000313" key="2">
    <source>
        <dbReference type="Proteomes" id="UP000535589"/>
    </source>
</evidence>
<evidence type="ECO:0000313" key="1">
    <source>
        <dbReference type="EMBL" id="NLS12667.1"/>
    </source>
</evidence>
<proteinExistence type="predicted"/>
<name>A0A7X8YGS8_9VIBR</name>
<sequence length="327" mass="36503">MHFDVFNGDADGITALLQLRLAEPKETRLITGVKRDIALLKRVESDIKMPHFAKENVSVTALDISMEKNIDALQYLLNEGVDVFYCDHHRTGSMPQSLHLSTLINLDPEICTSLLINAYLSGQYPLWAIVGAFGDNLWQRAETLANTLTLNSEEITYLKELGTLINYNGYGTTLGDLHIDPAELFRQLLEYVDPFALKHDLESPFYLLRAGYAKDIALARTQVPIFENDTCRVFKLPAKPWAKRISGVWSNQLANEAPHKAHAVLTLNDTHQDYTVSVRAPLDSRTGADIVCSQFYSGGGRAAAAGINTLPKTMMHLFIETLTDFYA</sequence>
<comment type="caution">
    <text evidence="1">The sequence shown here is derived from an EMBL/GenBank/DDBJ whole genome shotgun (WGS) entry which is preliminary data.</text>
</comment>
<dbReference type="AlphaFoldDB" id="A0A7X8YGS8"/>
<protein>
    <submittedName>
        <fullName evidence="1">DHH family phosphoesterase</fullName>
    </submittedName>
</protein>
<dbReference type="InterPro" id="IPR038763">
    <property type="entry name" value="DHH_sf"/>
</dbReference>
<dbReference type="SUPFAM" id="SSF64182">
    <property type="entry name" value="DHH phosphoesterases"/>
    <property type="match status" value="1"/>
</dbReference>
<gene>
    <name evidence="1" type="ORF">HGP28_07080</name>
</gene>